<reference evidence="1" key="1">
    <citation type="submission" date="2014-09" db="EMBL/GenBank/DDBJ databases">
        <authorList>
            <person name="Magalhaes I.L.F."/>
            <person name="Oliveira U."/>
            <person name="Santos F.R."/>
            <person name="Vidigal T.H.D.A."/>
            <person name="Brescovit A.D."/>
            <person name="Santos A.J."/>
        </authorList>
    </citation>
    <scope>NUCLEOTIDE SEQUENCE</scope>
    <source>
        <tissue evidence="1">Shoot tissue taken approximately 20 cm above the soil surface</tissue>
    </source>
</reference>
<accession>A0A0A9HQ36</accession>
<protein>
    <submittedName>
        <fullName evidence="1">Uncharacterized protein</fullName>
    </submittedName>
</protein>
<dbReference type="EMBL" id="GBRH01158661">
    <property type="protein sequence ID" value="JAE39235.1"/>
    <property type="molecule type" value="Transcribed_RNA"/>
</dbReference>
<reference evidence="1" key="2">
    <citation type="journal article" date="2015" name="Data Brief">
        <title>Shoot transcriptome of the giant reed, Arundo donax.</title>
        <authorList>
            <person name="Barrero R.A."/>
            <person name="Guerrero F.D."/>
            <person name="Moolhuijzen P."/>
            <person name="Goolsby J.A."/>
            <person name="Tidwell J."/>
            <person name="Bellgard S.E."/>
            <person name="Bellgard M.I."/>
        </authorList>
    </citation>
    <scope>NUCLEOTIDE SEQUENCE</scope>
    <source>
        <tissue evidence="1">Shoot tissue taken approximately 20 cm above the soil surface</tissue>
    </source>
</reference>
<evidence type="ECO:0000313" key="1">
    <source>
        <dbReference type="EMBL" id="JAE39235.1"/>
    </source>
</evidence>
<sequence length="12" mass="1278">MDKACGRISPSI</sequence>
<name>A0A0A9HQ36_ARUDO</name>
<proteinExistence type="predicted"/>
<organism evidence="1">
    <name type="scientific">Arundo donax</name>
    <name type="common">Giant reed</name>
    <name type="synonym">Donax arundinaceus</name>
    <dbReference type="NCBI Taxonomy" id="35708"/>
    <lineage>
        <taxon>Eukaryota</taxon>
        <taxon>Viridiplantae</taxon>
        <taxon>Streptophyta</taxon>
        <taxon>Embryophyta</taxon>
        <taxon>Tracheophyta</taxon>
        <taxon>Spermatophyta</taxon>
        <taxon>Magnoliopsida</taxon>
        <taxon>Liliopsida</taxon>
        <taxon>Poales</taxon>
        <taxon>Poaceae</taxon>
        <taxon>PACMAD clade</taxon>
        <taxon>Arundinoideae</taxon>
        <taxon>Arundineae</taxon>
        <taxon>Arundo</taxon>
    </lineage>
</organism>